<dbReference type="EMBL" id="CP002408">
    <property type="protein sequence ID" value="AFU58527.1"/>
    <property type="molecule type" value="Genomic_DNA"/>
</dbReference>
<proteinExistence type="predicted"/>
<dbReference type="GeneID" id="13797853"/>
<dbReference type="STRING" id="1237085.Ngar_c15940"/>
<keyword evidence="2" id="KW-1185">Reference proteome</keyword>
<dbReference type="HOGENOM" id="CLU_2010198_0_0_2"/>
<dbReference type="KEGG" id="nga:Ngar_c15940"/>
<dbReference type="Proteomes" id="UP000008037">
    <property type="component" value="Chromosome"/>
</dbReference>
<dbReference type="PATRIC" id="fig|1237085.11.peg.1561"/>
<name>K0IJS7_NITGG</name>
<protein>
    <submittedName>
        <fullName evidence="1">Uncharacterized protein</fullName>
    </submittedName>
</protein>
<evidence type="ECO:0000313" key="1">
    <source>
        <dbReference type="EMBL" id="AFU58527.1"/>
    </source>
</evidence>
<dbReference type="RefSeq" id="WP_015019064.1">
    <property type="nucleotide sequence ID" value="NC_018719.1"/>
</dbReference>
<dbReference type="AlphaFoldDB" id="K0IJS7"/>
<reference evidence="1 2" key="1">
    <citation type="journal article" date="2012" name="Environ. Microbiol.">
        <title>The genome of the ammonia-oxidizing Candidatus Nitrososphaera gargensis: insights into metabolic versatility and environmental adaptations.</title>
        <authorList>
            <person name="Spang A."/>
            <person name="Poehlein A."/>
            <person name="Offre P."/>
            <person name="Zumbragel S."/>
            <person name="Haider S."/>
            <person name="Rychlik N."/>
            <person name="Nowka B."/>
            <person name="Schmeisser C."/>
            <person name="Lebedeva E.V."/>
            <person name="Rattei T."/>
            <person name="Bohm C."/>
            <person name="Schmid M."/>
            <person name="Galushko A."/>
            <person name="Hatzenpichler R."/>
            <person name="Weinmaier T."/>
            <person name="Daniel R."/>
            <person name="Schleper C."/>
            <person name="Spieck E."/>
            <person name="Streit W."/>
            <person name="Wagner M."/>
        </authorList>
    </citation>
    <scope>NUCLEOTIDE SEQUENCE [LARGE SCALE GENOMIC DNA]</scope>
    <source>
        <strain evidence="2">Ga9.2</strain>
    </source>
</reference>
<dbReference type="InParanoid" id="K0IJS7"/>
<organism evidence="1 2">
    <name type="scientific">Nitrososphaera gargensis (strain Ga9.2)</name>
    <dbReference type="NCBI Taxonomy" id="1237085"/>
    <lineage>
        <taxon>Archaea</taxon>
        <taxon>Nitrososphaerota</taxon>
        <taxon>Nitrososphaeria</taxon>
        <taxon>Nitrososphaerales</taxon>
        <taxon>Nitrososphaeraceae</taxon>
        <taxon>Nitrososphaera</taxon>
    </lineage>
</organism>
<dbReference type="BioCyc" id="CNIT1237085:G1324-1592-MONOMER"/>
<evidence type="ECO:0000313" key="2">
    <source>
        <dbReference type="Proteomes" id="UP000008037"/>
    </source>
</evidence>
<dbReference type="OrthoDB" id="26482at2157"/>
<sequence length="116" mass="13246">MSIDRVLERIMLVLEELERSEKISTKVGVDRDAGIIRIYGEGSDYINRASSGLEEMLELAYTTAEHHPYWAVLYHAAEISKAALEKWESELTADQISEMSWRCDEIKVALERLSGK</sequence>
<accession>K0IJS7</accession>
<gene>
    <name evidence="1" type="ordered locus">Ngar_c15940</name>
</gene>